<dbReference type="Gene3D" id="3.30.1360.10">
    <property type="entry name" value="RNA polymerase, RBP11-like subunit"/>
    <property type="match status" value="1"/>
</dbReference>
<evidence type="ECO:0000256" key="4">
    <source>
        <dbReference type="HAMAP-Rule" id="MF_00261"/>
    </source>
</evidence>
<keyword evidence="4" id="KW-0963">Cytoplasm</keyword>
<keyword evidence="4" id="KW-0808">Transferase</keyword>
<keyword evidence="2 4" id="KW-0804">Transcription</keyword>
<name>A0A3S3SRK9_METS7</name>
<dbReference type="SUPFAM" id="SSF55257">
    <property type="entry name" value="RBP11-like subunits of RNA polymerase"/>
    <property type="match status" value="1"/>
</dbReference>
<dbReference type="Proteomes" id="UP000288215">
    <property type="component" value="Unassembled WGS sequence"/>
</dbReference>
<dbReference type="EMBL" id="RXGA01000003">
    <property type="protein sequence ID" value="RWX73238.1"/>
    <property type="molecule type" value="Genomic_DNA"/>
</dbReference>
<dbReference type="GO" id="GO:0000428">
    <property type="term" value="C:DNA-directed RNA polymerase complex"/>
    <property type="evidence" value="ECO:0007669"/>
    <property type="project" value="UniProtKB-KW"/>
</dbReference>
<dbReference type="PANTHER" id="PTHR13946">
    <property type="entry name" value="DNA-DIRECTED RNA POLYMERASE I,II,III"/>
    <property type="match status" value="1"/>
</dbReference>
<dbReference type="PROSITE" id="PS01154">
    <property type="entry name" value="RNA_POL_L_13KD"/>
    <property type="match status" value="1"/>
</dbReference>
<comment type="function">
    <text evidence="4">DNA-dependent RNA polymerase (RNAP) catalyzes the transcription of DNA into RNA using the four ribonucleoside triphosphates as substrates.</text>
</comment>
<dbReference type="InterPro" id="IPR022905">
    <property type="entry name" value="Rpo11-like"/>
</dbReference>
<dbReference type="EC" id="2.7.7.6" evidence="4"/>
<dbReference type="GO" id="GO:0046983">
    <property type="term" value="F:protein dimerization activity"/>
    <property type="evidence" value="ECO:0007669"/>
    <property type="project" value="InterPro"/>
</dbReference>
<comment type="similarity">
    <text evidence="3 4">Belongs to the archaeal Rpo11/eukaryotic RPB11/RPC19 RNA polymerase subunit family.</text>
</comment>
<dbReference type="HAMAP" id="MF_00261">
    <property type="entry name" value="RNApol_arch_Rpo11"/>
    <property type="match status" value="1"/>
</dbReference>
<keyword evidence="1 4" id="KW-0240">DNA-directed RNA polymerase</keyword>
<accession>A0A3S3SRK9</accession>
<dbReference type="GO" id="GO:0006351">
    <property type="term" value="P:DNA-templated transcription"/>
    <property type="evidence" value="ECO:0007669"/>
    <property type="project" value="UniProtKB-UniRule"/>
</dbReference>
<comment type="subcellular location">
    <subcellularLocation>
        <location evidence="4">Cytoplasm</location>
    </subcellularLocation>
</comment>
<evidence type="ECO:0000313" key="7">
    <source>
        <dbReference type="Proteomes" id="UP000288215"/>
    </source>
</evidence>
<dbReference type="GO" id="GO:0005737">
    <property type="term" value="C:cytoplasm"/>
    <property type="evidence" value="ECO:0007669"/>
    <property type="project" value="UniProtKB-SubCell"/>
</dbReference>
<dbReference type="Pfam" id="PF13656">
    <property type="entry name" value="RNA_pol_L_2"/>
    <property type="match status" value="1"/>
</dbReference>
<dbReference type="PANTHER" id="PTHR13946:SF28">
    <property type="entry name" value="DNA-DIRECTED RNA POLYMERASES I AND III SUBUNIT RPAC2"/>
    <property type="match status" value="1"/>
</dbReference>
<keyword evidence="4" id="KW-0548">Nucleotidyltransferase</keyword>
<comment type="caution">
    <text evidence="6">The sequence shown here is derived from an EMBL/GenBank/DDBJ whole genome shotgun (WGS) entry which is preliminary data.</text>
</comment>
<dbReference type="AlphaFoldDB" id="A0A3S3SRK9"/>
<dbReference type="InterPro" id="IPR009025">
    <property type="entry name" value="RBP11-like_dimer"/>
</dbReference>
<comment type="catalytic activity">
    <reaction evidence="4">
        <text>RNA(n) + a ribonucleoside 5'-triphosphate = RNA(n+1) + diphosphate</text>
        <dbReference type="Rhea" id="RHEA:21248"/>
        <dbReference type="Rhea" id="RHEA-COMP:14527"/>
        <dbReference type="Rhea" id="RHEA-COMP:17342"/>
        <dbReference type="ChEBI" id="CHEBI:33019"/>
        <dbReference type="ChEBI" id="CHEBI:61557"/>
        <dbReference type="ChEBI" id="CHEBI:140395"/>
        <dbReference type="EC" id="2.7.7.6"/>
    </reaction>
</comment>
<evidence type="ECO:0000259" key="5">
    <source>
        <dbReference type="Pfam" id="PF13656"/>
    </source>
</evidence>
<feature type="domain" description="DNA-directed RNA polymerase RBP11-like dimerisation" evidence="5">
    <location>
        <begin position="13"/>
        <end position="86"/>
    </location>
</feature>
<comment type="subunit">
    <text evidence="4">Part of the RNA polymerase complex.</text>
</comment>
<dbReference type="CDD" id="cd06927">
    <property type="entry name" value="RNAP_L"/>
    <property type="match status" value="1"/>
</dbReference>
<evidence type="ECO:0000256" key="2">
    <source>
        <dbReference type="ARBA" id="ARBA00023163"/>
    </source>
</evidence>
<protein>
    <recommendedName>
        <fullName evidence="4">DNA-directed RNA polymerase subunit Rpo11</fullName>
        <ecNumber evidence="4">2.7.7.6</ecNumber>
    </recommendedName>
    <alternativeName>
        <fullName evidence="4">DNA-directed RNA polymerase subunit L</fullName>
    </alternativeName>
</protein>
<proteinExistence type="inferred from homology"/>
<evidence type="ECO:0000313" key="6">
    <source>
        <dbReference type="EMBL" id="RWX73238.1"/>
    </source>
</evidence>
<evidence type="ECO:0000256" key="3">
    <source>
        <dbReference type="ARBA" id="ARBA00025751"/>
    </source>
</evidence>
<dbReference type="InterPro" id="IPR036603">
    <property type="entry name" value="RBP11-like"/>
</dbReference>
<evidence type="ECO:0000256" key="1">
    <source>
        <dbReference type="ARBA" id="ARBA00022478"/>
    </source>
</evidence>
<dbReference type="InterPro" id="IPR008193">
    <property type="entry name" value="RNA_pol_Rpb11_13-16kDa_CS"/>
</dbReference>
<sequence length="91" mass="9902">MEVKVISEGKNRLELEIPGEDHTLGNYLRATLISIKGVKQAGYDIIHPLTGGIRVVVVTEEGLAPRAAVAEALSRMGKEVEEFKEKVKSST</sequence>
<dbReference type="GO" id="GO:0003899">
    <property type="term" value="F:DNA-directed RNA polymerase activity"/>
    <property type="evidence" value="ECO:0007669"/>
    <property type="project" value="UniProtKB-UniRule"/>
</dbReference>
<organism evidence="6 7">
    <name type="scientific">Methanosuratincola subterraneus</name>
    <dbReference type="NCBI Taxonomy" id="2593994"/>
    <lineage>
        <taxon>Archaea</taxon>
        <taxon>Thermoproteota</taxon>
        <taxon>Methanosuratincolia</taxon>
        <taxon>Candidatus Methanomethylicales</taxon>
        <taxon>Candidatus Methanomethylicaceae</taxon>
        <taxon>Candidatus Methanosuratincola (ex Vanwonterghem et al. 2016)</taxon>
    </lineage>
</organism>
<dbReference type="GO" id="GO:0003677">
    <property type="term" value="F:DNA binding"/>
    <property type="evidence" value="ECO:0007669"/>
    <property type="project" value="InterPro"/>
</dbReference>
<reference evidence="6 7" key="1">
    <citation type="submission" date="2018-12" db="EMBL/GenBank/DDBJ databases">
        <title>The complete genome of the methanogenic archaea of the candidate phylum Verstraetearchaeota, obtained from the metagenome of underground thermal water.</title>
        <authorList>
            <person name="Kadnikov V.V."/>
            <person name="Mardanov A.V."/>
            <person name="Beletsky A.V."/>
            <person name="Karnachuk O.V."/>
            <person name="Ravin N.V."/>
        </authorList>
    </citation>
    <scope>NUCLEOTIDE SEQUENCE [LARGE SCALE GENOMIC DNA]</scope>
    <source>
        <strain evidence="6">Ch88</strain>
    </source>
</reference>
<gene>
    <name evidence="4" type="primary">rpo11</name>
    <name evidence="4" type="synonym">rpoL</name>
    <name evidence="6" type="ORF">Metus_1212</name>
</gene>